<comment type="caution">
    <text evidence="2">The sequence shown here is derived from an EMBL/GenBank/DDBJ whole genome shotgun (WGS) entry which is preliminary data.</text>
</comment>
<evidence type="ECO:0000313" key="2">
    <source>
        <dbReference type="EMBL" id="EGU36642.1"/>
    </source>
</evidence>
<protein>
    <submittedName>
        <fullName evidence="2">Uncharacterized protein</fullName>
    </submittedName>
</protein>
<evidence type="ECO:0000313" key="3">
    <source>
        <dbReference type="Proteomes" id="UP000004349"/>
    </source>
</evidence>
<name>F9RNW0_9VIBR</name>
<proteinExistence type="predicted"/>
<evidence type="ECO:0000256" key="1">
    <source>
        <dbReference type="SAM" id="MobiDB-lite"/>
    </source>
</evidence>
<gene>
    <name evidence="2" type="ORF">VIS19158_08197</name>
</gene>
<sequence length="67" mass="7439">MRELKGKSKQRIALIENNRPTLLRHPREGGTTESGISGFGVHKSDSLLALRALWNDQRVKGAALRDS</sequence>
<dbReference type="Proteomes" id="UP000004349">
    <property type="component" value="Unassembled WGS sequence"/>
</dbReference>
<dbReference type="AlphaFoldDB" id="F9RNW0"/>
<dbReference type="EMBL" id="AFWE01000121">
    <property type="protein sequence ID" value="EGU36642.1"/>
    <property type="molecule type" value="Genomic_DNA"/>
</dbReference>
<organism evidence="2 3">
    <name type="scientific">Vibrio scophthalmi LMG 19158</name>
    <dbReference type="NCBI Taxonomy" id="870967"/>
    <lineage>
        <taxon>Bacteria</taxon>
        <taxon>Pseudomonadati</taxon>
        <taxon>Pseudomonadota</taxon>
        <taxon>Gammaproteobacteria</taxon>
        <taxon>Vibrionales</taxon>
        <taxon>Vibrionaceae</taxon>
        <taxon>Vibrio</taxon>
    </lineage>
</organism>
<reference evidence="2 3" key="1">
    <citation type="journal article" date="2012" name="Int. J. Syst. Evol. Microbiol.">
        <title>Vibrio caribbeanicus sp. nov., isolated from the marine sponge Scleritoderma cyanea.</title>
        <authorList>
            <person name="Hoffmann M."/>
            <person name="Monday S.R."/>
            <person name="Allard M.W."/>
            <person name="Strain E.A."/>
            <person name="Whittaker P."/>
            <person name="Naum M."/>
            <person name="McCarthy P.J."/>
            <person name="Lopez J.V."/>
            <person name="Fischer M."/>
            <person name="Brown E.W."/>
        </authorList>
    </citation>
    <scope>NUCLEOTIDE SEQUENCE [LARGE SCALE GENOMIC DNA]</scope>
    <source>
        <strain evidence="2 3">LMG 19158</strain>
    </source>
</reference>
<accession>F9RNW0</accession>
<feature type="region of interest" description="Disordered" evidence="1">
    <location>
        <begin position="16"/>
        <end position="37"/>
    </location>
</feature>